<dbReference type="EMBL" id="LT559118">
    <property type="protein sequence ID" value="SBO92375.1"/>
    <property type="molecule type" value="Genomic_DNA"/>
</dbReference>
<dbReference type="InterPro" id="IPR025334">
    <property type="entry name" value="DUF4240"/>
</dbReference>
<evidence type="ECO:0000259" key="1">
    <source>
        <dbReference type="Pfam" id="PF14024"/>
    </source>
</evidence>
<organism evidence="2">
    <name type="scientific">Nonomuraea gerenzanensis</name>
    <dbReference type="NCBI Taxonomy" id="93944"/>
    <lineage>
        <taxon>Bacteria</taxon>
        <taxon>Bacillati</taxon>
        <taxon>Actinomycetota</taxon>
        <taxon>Actinomycetes</taxon>
        <taxon>Streptosporangiales</taxon>
        <taxon>Streptosporangiaceae</taxon>
        <taxon>Nonomuraea</taxon>
    </lineage>
</organism>
<proteinExistence type="predicted"/>
<dbReference type="RefSeq" id="WP_225271650.1">
    <property type="nucleotide sequence ID" value="NZ_CP084058.1"/>
</dbReference>
<accession>A0A1M4E0P6</accession>
<evidence type="ECO:0000313" key="2">
    <source>
        <dbReference type="EMBL" id="SBO92375.1"/>
    </source>
</evidence>
<name>A0A1M4E0P6_9ACTN</name>
<dbReference type="AlphaFoldDB" id="A0A1M4E0P6"/>
<dbReference type="Pfam" id="PF14024">
    <property type="entry name" value="DUF4240"/>
    <property type="match status" value="1"/>
</dbReference>
<protein>
    <recommendedName>
        <fullName evidence="1">DUF4240 domain-containing protein</fullName>
    </recommendedName>
</protein>
<sequence length="281" mass="32436">MIAVMDIDGFWELVGRSAAETGTRRERLEWLENHLAALPVEDIVDYHAWFTLSRNRACSWDMYAACWISIGYGSSDGFEYFTDWLISLGREDFEKVVDCPDRLMELPAMQRLDELSRNFRHERTSPSRGGRIELSRVTLTRRSFWPEEASPQFETFSYVSTDAYERATGRDSMALYDAMRARGVVSVFPFLTPGAEPDGEGWDFDDKAECLRRLPRLARHRGITTDPDDPDTDQVRAWWPPHLSRYDGDGTRVWSFSRGADGTRRSQVRRHLCEAVRYGGI</sequence>
<feature type="domain" description="DUF4240" evidence="1">
    <location>
        <begin position="5"/>
        <end position="113"/>
    </location>
</feature>
<reference evidence="2" key="1">
    <citation type="submission" date="2016-04" db="EMBL/GenBank/DDBJ databases">
        <authorList>
            <person name="Evans L.H."/>
            <person name="Alamgir A."/>
            <person name="Owens N."/>
            <person name="Weber N.D."/>
            <person name="Virtaneva K."/>
            <person name="Barbian K."/>
            <person name="Babar A."/>
            <person name="Rosenke K."/>
        </authorList>
    </citation>
    <scope>NUCLEOTIDE SEQUENCE</scope>
    <source>
        <strain evidence="2">Nono1</strain>
    </source>
</reference>
<gene>
    <name evidence="2" type="ORF">BN4615_P1889</name>
</gene>